<feature type="domain" description="PB1" evidence="4">
    <location>
        <begin position="237"/>
        <end position="311"/>
    </location>
</feature>
<dbReference type="Proteomes" id="UP000696485">
    <property type="component" value="Unassembled WGS sequence"/>
</dbReference>
<evidence type="ECO:0000313" key="5">
    <source>
        <dbReference type="EMBL" id="KAF9332064.1"/>
    </source>
</evidence>
<dbReference type="PANTHER" id="PTHR15706:SF2">
    <property type="entry name" value="SH3 AND PX DOMAIN-CONTAINING PROTEIN 2A"/>
    <property type="match status" value="1"/>
</dbReference>
<dbReference type="PROSITE" id="PS50195">
    <property type="entry name" value="PX"/>
    <property type="match status" value="1"/>
</dbReference>
<accession>A0A9P5SN12</accession>
<dbReference type="CDD" id="cd05992">
    <property type="entry name" value="PB1"/>
    <property type="match status" value="1"/>
</dbReference>
<dbReference type="Pfam" id="PF00787">
    <property type="entry name" value="PX"/>
    <property type="match status" value="1"/>
</dbReference>
<proteinExistence type="predicted"/>
<dbReference type="InterPro" id="IPR053793">
    <property type="entry name" value="PB1-like"/>
</dbReference>
<comment type="caution">
    <text evidence="5">The sequence shown here is derived from an EMBL/GenBank/DDBJ whole genome shotgun (WGS) entry which is preliminary data.</text>
</comment>
<gene>
    <name evidence="5" type="primary">BEM1_2</name>
    <name evidence="5" type="ORF">BG006_005068</name>
</gene>
<evidence type="ECO:0000256" key="1">
    <source>
        <dbReference type="ARBA" id="ARBA00022737"/>
    </source>
</evidence>
<dbReference type="PANTHER" id="PTHR15706">
    <property type="entry name" value="SH3 MULTIPLE DOMAIN"/>
    <property type="match status" value="1"/>
</dbReference>
<evidence type="ECO:0000313" key="6">
    <source>
        <dbReference type="Proteomes" id="UP000696485"/>
    </source>
</evidence>
<reference evidence="5" key="1">
    <citation type="journal article" date="2020" name="Fungal Divers.">
        <title>Resolving the Mortierellaceae phylogeny through synthesis of multi-gene phylogenetics and phylogenomics.</title>
        <authorList>
            <person name="Vandepol N."/>
            <person name="Liber J."/>
            <person name="Desiro A."/>
            <person name="Na H."/>
            <person name="Kennedy M."/>
            <person name="Barry K."/>
            <person name="Grigoriev I.V."/>
            <person name="Miller A.N."/>
            <person name="O'Donnell K."/>
            <person name="Stajich J.E."/>
            <person name="Bonito G."/>
        </authorList>
    </citation>
    <scope>NUCLEOTIDE SEQUENCE</scope>
    <source>
        <strain evidence="5">NVP1</strain>
    </source>
</reference>
<dbReference type="InterPro" id="IPR001683">
    <property type="entry name" value="PX_dom"/>
</dbReference>
<evidence type="ECO:0000259" key="4">
    <source>
        <dbReference type="PROSITE" id="PS51745"/>
    </source>
</evidence>
<dbReference type="InterPro" id="IPR036871">
    <property type="entry name" value="PX_dom_sf"/>
</dbReference>
<dbReference type="InterPro" id="IPR035550">
    <property type="entry name" value="Bem1/Scd2_PX"/>
</dbReference>
<keyword evidence="6" id="KW-1185">Reference proteome</keyword>
<dbReference type="AlphaFoldDB" id="A0A9P5SN12"/>
<dbReference type="InterPro" id="IPR051228">
    <property type="entry name" value="NADPH_Oxidase/PX-Domain"/>
</dbReference>
<evidence type="ECO:0000256" key="2">
    <source>
        <dbReference type="SAM" id="MobiDB-lite"/>
    </source>
</evidence>
<dbReference type="SMART" id="SM00312">
    <property type="entry name" value="PX"/>
    <property type="match status" value="1"/>
</dbReference>
<dbReference type="Pfam" id="PF00564">
    <property type="entry name" value="PB1"/>
    <property type="match status" value="1"/>
</dbReference>
<dbReference type="SUPFAM" id="SSF64268">
    <property type="entry name" value="PX domain"/>
    <property type="match status" value="1"/>
</dbReference>
<dbReference type="InterPro" id="IPR000270">
    <property type="entry name" value="PB1_dom"/>
</dbReference>
<dbReference type="SUPFAM" id="SSF54277">
    <property type="entry name" value="CAD &amp; PB1 domains"/>
    <property type="match status" value="1"/>
</dbReference>
<evidence type="ECO:0000259" key="3">
    <source>
        <dbReference type="PROSITE" id="PS50195"/>
    </source>
</evidence>
<keyword evidence="1" id="KW-0677">Repeat</keyword>
<dbReference type="SMART" id="SM00666">
    <property type="entry name" value="PB1"/>
    <property type="match status" value="1"/>
</dbReference>
<dbReference type="Gene3D" id="3.10.20.90">
    <property type="entry name" value="Phosphatidylinositol 3-kinase Catalytic Subunit, Chain A, domain 1"/>
    <property type="match status" value="1"/>
</dbReference>
<feature type="compositionally biased region" description="Basic and acidic residues" evidence="2">
    <location>
        <begin position="134"/>
        <end position="143"/>
    </location>
</feature>
<dbReference type="GO" id="GO:0005737">
    <property type="term" value="C:cytoplasm"/>
    <property type="evidence" value="ECO:0007669"/>
    <property type="project" value="TreeGrafter"/>
</dbReference>
<dbReference type="PROSITE" id="PS51745">
    <property type="entry name" value="PB1"/>
    <property type="match status" value="1"/>
</dbReference>
<dbReference type="Gene3D" id="3.30.1520.10">
    <property type="entry name" value="Phox-like domain"/>
    <property type="match status" value="1"/>
</dbReference>
<name>A0A9P5SN12_9FUNG</name>
<protein>
    <submittedName>
        <fullName evidence="5">Bud emergence protein 1</fullName>
    </submittedName>
</protein>
<sequence length="311" mass="34559">MPDVRGNRSNSDAAHNKDLDPYSIVNASVEAYHNEDDQYWFTVRVELANGATRTLYRLYEDFYDFHIMLLEEFPVESGRVGDQQRILPFMPIPMQVVDDDVTATRRADLDMYVQDLCRLPRRIVQHALVEELFAPKEGDKENPPHNGRSASPSVGRTTPSHNMLHSPPPGSPGDRRPSHSNGPRSAFASRSQGGGGASYRGYGDESPSLVGASPSLRSQASFQSPSLGSGGGANEEMIKVKISFQDDIMAMRIPVSITFKSLESKVFERLQSDARDLSYRDERGNFAKLQSDEDVRNAIDNCGGKLMIYVD</sequence>
<dbReference type="GO" id="GO:0035091">
    <property type="term" value="F:phosphatidylinositol binding"/>
    <property type="evidence" value="ECO:0007669"/>
    <property type="project" value="InterPro"/>
</dbReference>
<feature type="compositionally biased region" description="Polar residues" evidence="2">
    <location>
        <begin position="215"/>
        <end position="227"/>
    </location>
</feature>
<dbReference type="CDD" id="cd06890">
    <property type="entry name" value="PX_Bem1p"/>
    <property type="match status" value="1"/>
</dbReference>
<feature type="domain" description="PX" evidence="3">
    <location>
        <begin position="19"/>
        <end position="140"/>
    </location>
</feature>
<organism evidence="5 6">
    <name type="scientific">Podila minutissima</name>
    <dbReference type="NCBI Taxonomy" id="64525"/>
    <lineage>
        <taxon>Eukaryota</taxon>
        <taxon>Fungi</taxon>
        <taxon>Fungi incertae sedis</taxon>
        <taxon>Mucoromycota</taxon>
        <taxon>Mortierellomycotina</taxon>
        <taxon>Mortierellomycetes</taxon>
        <taxon>Mortierellales</taxon>
        <taxon>Mortierellaceae</taxon>
        <taxon>Podila</taxon>
    </lineage>
</organism>
<feature type="compositionally biased region" description="Polar residues" evidence="2">
    <location>
        <begin position="148"/>
        <end position="163"/>
    </location>
</feature>
<dbReference type="EMBL" id="JAAAUY010000284">
    <property type="protein sequence ID" value="KAF9332064.1"/>
    <property type="molecule type" value="Genomic_DNA"/>
</dbReference>
<feature type="region of interest" description="Disordered" evidence="2">
    <location>
        <begin position="134"/>
        <end position="233"/>
    </location>
</feature>